<dbReference type="Proteomes" id="UP000186817">
    <property type="component" value="Unassembled WGS sequence"/>
</dbReference>
<feature type="region of interest" description="Disordered" evidence="1">
    <location>
        <begin position="197"/>
        <end position="216"/>
    </location>
</feature>
<dbReference type="OrthoDB" id="446186at2759"/>
<evidence type="ECO:0000313" key="3">
    <source>
        <dbReference type="EMBL" id="OLP90229.1"/>
    </source>
</evidence>
<protein>
    <submittedName>
        <fullName evidence="3">Uncharacterized protein</fullName>
    </submittedName>
</protein>
<dbReference type="AlphaFoldDB" id="A0A1Q9D4W4"/>
<dbReference type="EMBL" id="LSRX01000722">
    <property type="protein sequence ID" value="OLP90229.1"/>
    <property type="molecule type" value="Genomic_DNA"/>
</dbReference>
<accession>A0A1Q9D4W4</accession>
<organism evidence="3 4">
    <name type="scientific">Symbiodinium microadriaticum</name>
    <name type="common">Dinoflagellate</name>
    <name type="synonym">Zooxanthella microadriatica</name>
    <dbReference type="NCBI Taxonomy" id="2951"/>
    <lineage>
        <taxon>Eukaryota</taxon>
        <taxon>Sar</taxon>
        <taxon>Alveolata</taxon>
        <taxon>Dinophyceae</taxon>
        <taxon>Suessiales</taxon>
        <taxon>Symbiodiniaceae</taxon>
        <taxon>Symbiodinium</taxon>
    </lineage>
</organism>
<name>A0A1Q9D4W4_SYMMI</name>
<feature type="signal peptide" evidence="2">
    <location>
        <begin position="1"/>
        <end position="18"/>
    </location>
</feature>
<evidence type="ECO:0000256" key="2">
    <source>
        <dbReference type="SAM" id="SignalP"/>
    </source>
</evidence>
<sequence>MQDACSSLGAVLISLASAMSQSLLLPLESFHRGASADHLRKKAALDGLREQELSCSNSVTESLQKRDRARVGLQSAMREQEKAQKKAGEKKKGLARFTRGDGEKDIAAAEMKVQKAASAQTASIEELASRTEEANEARLLRESATKEVDLLLSYIETVRTRLLSRCLNSCALAYGEAAKNLRKSAADLQSQVSFLRQAQSTRPEMPASGSDGRESSLPSWAMEALKVSKKRPSTIVMFSVISWLQLRRKEARLPKEHAVKWLRVVASIQSSNMDKKSNKANLDMIERGQYNPKHQNPLCQHYENYNDGIPCRKGCRTLKAKPHHIRYSEPNRCLRGFYPSWNMTSRQPLPKPTAISFSGLLLFGDHQLSLWRAKRWGS</sequence>
<gene>
    <name evidence="3" type="ORF">AK812_SmicGene28231</name>
</gene>
<feature type="chain" id="PRO_5010214344" evidence="2">
    <location>
        <begin position="19"/>
        <end position="378"/>
    </location>
</feature>
<comment type="caution">
    <text evidence="3">The sequence shown here is derived from an EMBL/GenBank/DDBJ whole genome shotgun (WGS) entry which is preliminary data.</text>
</comment>
<keyword evidence="2" id="KW-0732">Signal</keyword>
<reference evidence="3 4" key="1">
    <citation type="submission" date="2016-02" db="EMBL/GenBank/DDBJ databases">
        <title>Genome analysis of coral dinoflagellate symbionts highlights evolutionary adaptations to a symbiotic lifestyle.</title>
        <authorList>
            <person name="Aranda M."/>
            <person name="Li Y."/>
            <person name="Liew Y.J."/>
            <person name="Baumgarten S."/>
            <person name="Simakov O."/>
            <person name="Wilson M."/>
            <person name="Piel J."/>
            <person name="Ashoor H."/>
            <person name="Bougouffa S."/>
            <person name="Bajic V.B."/>
            <person name="Ryu T."/>
            <person name="Ravasi T."/>
            <person name="Bayer T."/>
            <person name="Micklem G."/>
            <person name="Kim H."/>
            <person name="Bhak J."/>
            <person name="Lajeunesse T.C."/>
            <person name="Voolstra C.R."/>
        </authorList>
    </citation>
    <scope>NUCLEOTIDE SEQUENCE [LARGE SCALE GENOMIC DNA]</scope>
    <source>
        <strain evidence="3 4">CCMP2467</strain>
    </source>
</reference>
<proteinExistence type="predicted"/>
<evidence type="ECO:0000313" key="4">
    <source>
        <dbReference type="Proteomes" id="UP000186817"/>
    </source>
</evidence>
<evidence type="ECO:0000256" key="1">
    <source>
        <dbReference type="SAM" id="MobiDB-lite"/>
    </source>
</evidence>
<keyword evidence="4" id="KW-1185">Reference proteome</keyword>